<comment type="similarity">
    <text evidence="7 8">Belongs to the PINc/VapC protein family.</text>
</comment>
<keyword evidence="8" id="KW-0800">Toxin</keyword>
<gene>
    <name evidence="8" type="primary">vapC</name>
    <name evidence="10" type="ORF">A606_02135</name>
</gene>
<dbReference type="HAMAP" id="MF_00265">
    <property type="entry name" value="VapC_Nob1"/>
    <property type="match status" value="1"/>
</dbReference>
<dbReference type="GO" id="GO:0090729">
    <property type="term" value="F:toxin activity"/>
    <property type="evidence" value="ECO:0007669"/>
    <property type="project" value="UniProtKB-KW"/>
</dbReference>
<evidence type="ECO:0000256" key="3">
    <source>
        <dbReference type="ARBA" id="ARBA00022722"/>
    </source>
</evidence>
<evidence type="ECO:0000256" key="5">
    <source>
        <dbReference type="ARBA" id="ARBA00022801"/>
    </source>
</evidence>
<dbReference type="OrthoDB" id="9815354at2"/>
<evidence type="ECO:0000256" key="4">
    <source>
        <dbReference type="ARBA" id="ARBA00022723"/>
    </source>
</evidence>
<dbReference type="InterPro" id="IPR022907">
    <property type="entry name" value="VapC_family"/>
</dbReference>
<dbReference type="GO" id="GO:0004540">
    <property type="term" value="F:RNA nuclease activity"/>
    <property type="evidence" value="ECO:0007669"/>
    <property type="project" value="InterPro"/>
</dbReference>
<dbReference type="EMBL" id="CP003696">
    <property type="protein sequence ID" value="AGP30080.1"/>
    <property type="molecule type" value="Genomic_DNA"/>
</dbReference>
<dbReference type="PANTHER" id="PTHR33653">
    <property type="entry name" value="RIBONUCLEASE VAPC2"/>
    <property type="match status" value="1"/>
</dbReference>
<evidence type="ECO:0000256" key="8">
    <source>
        <dbReference type="HAMAP-Rule" id="MF_00265"/>
    </source>
</evidence>
<dbReference type="InterPro" id="IPR029060">
    <property type="entry name" value="PIN-like_dom_sf"/>
</dbReference>
<evidence type="ECO:0000256" key="2">
    <source>
        <dbReference type="ARBA" id="ARBA00022649"/>
    </source>
</evidence>
<evidence type="ECO:0000256" key="1">
    <source>
        <dbReference type="ARBA" id="ARBA00001946"/>
    </source>
</evidence>
<dbReference type="PANTHER" id="PTHR33653:SF1">
    <property type="entry name" value="RIBONUCLEASE VAPC2"/>
    <property type="match status" value="1"/>
</dbReference>
<dbReference type="STRING" id="1200352.A606_02135"/>
<evidence type="ECO:0000256" key="6">
    <source>
        <dbReference type="ARBA" id="ARBA00022842"/>
    </source>
</evidence>
<feature type="binding site" evidence="8">
    <location>
        <position position="103"/>
    </location>
    <ligand>
        <name>Mg(2+)</name>
        <dbReference type="ChEBI" id="CHEBI:18420"/>
    </ligand>
</feature>
<feature type="binding site" evidence="8">
    <location>
        <position position="5"/>
    </location>
    <ligand>
        <name>Mg(2+)</name>
        <dbReference type="ChEBI" id="CHEBI:18420"/>
    </ligand>
</feature>
<proteinExistence type="inferred from homology"/>
<dbReference type="GO" id="GO:0016787">
    <property type="term" value="F:hydrolase activity"/>
    <property type="evidence" value="ECO:0007669"/>
    <property type="project" value="UniProtKB-KW"/>
</dbReference>
<dbReference type="GO" id="GO:0000287">
    <property type="term" value="F:magnesium ion binding"/>
    <property type="evidence" value="ECO:0007669"/>
    <property type="project" value="UniProtKB-UniRule"/>
</dbReference>
<dbReference type="CDD" id="cd18731">
    <property type="entry name" value="PIN_NgFitB-like"/>
    <property type="match status" value="1"/>
</dbReference>
<dbReference type="KEGG" id="cter:A606_02135"/>
<organism evidence="10 11">
    <name type="scientific">Corynebacterium terpenotabidum Y-11</name>
    <dbReference type="NCBI Taxonomy" id="1200352"/>
    <lineage>
        <taxon>Bacteria</taxon>
        <taxon>Bacillati</taxon>
        <taxon>Actinomycetota</taxon>
        <taxon>Actinomycetes</taxon>
        <taxon>Mycobacteriales</taxon>
        <taxon>Corynebacteriaceae</taxon>
        <taxon>Corynebacterium</taxon>
    </lineage>
</organism>
<dbReference type="InterPro" id="IPR050556">
    <property type="entry name" value="Type_II_TA_system_RNase"/>
</dbReference>
<protein>
    <recommendedName>
        <fullName evidence="8">Ribonuclease VapC</fullName>
        <shortName evidence="8">RNase VapC</shortName>
        <ecNumber evidence="8">3.1.-.-</ecNumber>
    </recommendedName>
    <alternativeName>
        <fullName evidence="8">Toxin VapC</fullName>
    </alternativeName>
</protein>
<dbReference type="InterPro" id="IPR002716">
    <property type="entry name" value="PIN_dom"/>
</dbReference>
<dbReference type="Proteomes" id="UP000014809">
    <property type="component" value="Chromosome"/>
</dbReference>
<dbReference type="Gene3D" id="3.40.50.1010">
    <property type="entry name" value="5'-nuclease"/>
    <property type="match status" value="1"/>
</dbReference>
<evidence type="ECO:0000256" key="7">
    <source>
        <dbReference type="ARBA" id="ARBA00038093"/>
    </source>
</evidence>
<evidence type="ECO:0000313" key="11">
    <source>
        <dbReference type="Proteomes" id="UP000014809"/>
    </source>
</evidence>
<keyword evidence="3 8" id="KW-0540">Nuclease</keyword>
<keyword evidence="6 8" id="KW-0460">Magnesium</keyword>
<keyword evidence="4 8" id="KW-0479">Metal-binding</keyword>
<comment type="function">
    <text evidence="8">Toxic component of a toxin-antitoxin (TA) system. An RNase.</text>
</comment>
<dbReference type="HOGENOM" id="CLU_118482_8_2_11"/>
<reference evidence="10 11" key="1">
    <citation type="submission" date="2012-06" db="EMBL/GenBank/DDBJ databases">
        <title>Complete genome sequence of Corynebacterium terpenotabidum Y-11 (=DSM 44721).</title>
        <authorList>
            <person name="Ruckert C."/>
            <person name="Albersmeier A."/>
            <person name="Al-Dilaimi A."/>
            <person name="Szczepanowski R."/>
            <person name="Kalinowski J."/>
        </authorList>
    </citation>
    <scope>NUCLEOTIDE SEQUENCE [LARGE SCALE GENOMIC DNA]</scope>
    <source>
        <strain evidence="10 11">Y-11</strain>
    </source>
</reference>
<keyword evidence="2 8" id="KW-1277">Toxin-antitoxin system</keyword>
<dbReference type="Pfam" id="PF01850">
    <property type="entry name" value="PIN"/>
    <property type="match status" value="1"/>
</dbReference>
<dbReference type="EC" id="3.1.-.-" evidence="8"/>
<evidence type="ECO:0000259" key="9">
    <source>
        <dbReference type="Pfam" id="PF01850"/>
    </source>
</evidence>
<accession>S4XEP7</accession>
<dbReference type="AlphaFoldDB" id="S4XEP7"/>
<dbReference type="RefSeq" id="WP_020440445.1">
    <property type="nucleotide sequence ID" value="NC_021663.1"/>
</dbReference>
<keyword evidence="11" id="KW-1185">Reference proteome</keyword>
<dbReference type="eggNOG" id="COG1487">
    <property type="taxonomic scope" value="Bacteria"/>
</dbReference>
<feature type="domain" description="PIN" evidence="9">
    <location>
        <begin position="2"/>
        <end position="123"/>
    </location>
</feature>
<dbReference type="SUPFAM" id="SSF88723">
    <property type="entry name" value="PIN domain-like"/>
    <property type="match status" value="1"/>
</dbReference>
<dbReference type="PATRIC" id="fig|1200352.3.peg.431"/>
<keyword evidence="5 8" id="KW-0378">Hydrolase</keyword>
<comment type="cofactor">
    <cofactor evidence="1 8">
        <name>Mg(2+)</name>
        <dbReference type="ChEBI" id="CHEBI:18420"/>
    </cofactor>
</comment>
<name>S4XEP7_9CORY</name>
<sequence>MIVLDTNIVSEAMRPRPNPSVITWLNRQAADTLYLSSVSLAELLFGIGALPEGKRRDRLNTALDQLLVLFSGRIIPFDADAARHYAQMAVAARNVGRPLAMADGYIAATAAARGFTVATRNTVDFETTGVSLINPGTDQQ</sequence>
<evidence type="ECO:0000313" key="10">
    <source>
        <dbReference type="EMBL" id="AGP30080.1"/>
    </source>
</evidence>